<dbReference type="InParanoid" id="A0A259TVL3"/>
<dbReference type="AlphaFoldDB" id="A0A259TVL3"/>
<keyword evidence="4 5" id="KW-0067">ATP-binding</keyword>
<evidence type="ECO:0000256" key="4">
    <source>
        <dbReference type="ARBA" id="ARBA00022840"/>
    </source>
</evidence>
<dbReference type="Pfam" id="PF13424">
    <property type="entry name" value="TPR_12"/>
    <property type="match status" value="1"/>
</dbReference>
<dbReference type="RefSeq" id="WP_094545425.1">
    <property type="nucleotide sequence ID" value="NZ_MQWB01000001.1"/>
</dbReference>
<evidence type="ECO:0000256" key="3">
    <source>
        <dbReference type="ARBA" id="ARBA00022777"/>
    </source>
</evidence>
<dbReference type="PROSITE" id="PS50011">
    <property type="entry name" value="PROTEIN_KINASE_DOM"/>
    <property type="match status" value="1"/>
</dbReference>
<evidence type="ECO:0000313" key="9">
    <source>
        <dbReference type="EMBL" id="OZC01805.1"/>
    </source>
</evidence>
<dbReference type="PROSITE" id="PS00108">
    <property type="entry name" value="PROTEIN_KINASE_ST"/>
    <property type="match status" value="1"/>
</dbReference>
<feature type="binding site" evidence="5">
    <location>
        <position position="112"/>
    </location>
    <ligand>
        <name>ATP</name>
        <dbReference type="ChEBI" id="CHEBI:30616"/>
    </ligand>
</feature>
<keyword evidence="7" id="KW-0812">Transmembrane</keyword>
<protein>
    <recommendedName>
        <fullName evidence="8">Protein kinase domain-containing protein</fullName>
    </recommendedName>
</protein>
<dbReference type="Pfam" id="PF00069">
    <property type="entry name" value="Pkinase"/>
    <property type="match status" value="1"/>
</dbReference>
<dbReference type="InterPro" id="IPR011009">
    <property type="entry name" value="Kinase-like_dom_sf"/>
</dbReference>
<dbReference type="PANTHER" id="PTHR43289:SF34">
    <property type="entry name" value="SERINE_THREONINE-PROTEIN KINASE YBDM-RELATED"/>
    <property type="match status" value="1"/>
</dbReference>
<dbReference type="InterPro" id="IPR011990">
    <property type="entry name" value="TPR-like_helical_dom_sf"/>
</dbReference>
<proteinExistence type="predicted"/>
<evidence type="ECO:0000313" key="10">
    <source>
        <dbReference type="Proteomes" id="UP000216446"/>
    </source>
</evidence>
<organism evidence="9 10">
    <name type="scientific">Rubricoccus marinus</name>
    <dbReference type="NCBI Taxonomy" id="716817"/>
    <lineage>
        <taxon>Bacteria</taxon>
        <taxon>Pseudomonadati</taxon>
        <taxon>Rhodothermota</taxon>
        <taxon>Rhodothermia</taxon>
        <taxon>Rhodothermales</taxon>
        <taxon>Rubricoccaceae</taxon>
        <taxon>Rubricoccus</taxon>
    </lineage>
</organism>
<keyword evidence="2 5" id="KW-0547">Nucleotide-binding</keyword>
<reference evidence="9 10" key="1">
    <citation type="submission" date="2016-11" db="EMBL/GenBank/DDBJ databases">
        <title>Study of marine rhodopsin-containing bacteria.</title>
        <authorList>
            <person name="Yoshizawa S."/>
            <person name="Kumagai Y."/>
            <person name="Kogure K."/>
        </authorList>
    </citation>
    <scope>NUCLEOTIDE SEQUENCE [LARGE SCALE GENOMIC DNA]</scope>
    <source>
        <strain evidence="9 10">SG-29</strain>
    </source>
</reference>
<evidence type="ECO:0000259" key="8">
    <source>
        <dbReference type="PROSITE" id="PS50011"/>
    </source>
</evidence>
<accession>A0A259TVL3</accession>
<dbReference type="CDD" id="cd14014">
    <property type="entry name" value="STKc_PknB_like"/>
    <property type="match status" value="1"/>
</dbReference>
<dbReference type="SUPFAM" id="SSF48452">
    <property type="entry name" value="TPR-like"/>
    <property type="match status" value="2"/>
</dbReference>
<dbReference type="Gene3D" id="1.25.40.10">
    <property type="entry name" value="Tetratricopeptide repeat domain"/>
    <property type="match status" value="1"/>
</dbReference>
<dbReference type="PROSITE" id="PS00107">
    <property type="entry name" value="PROTEIN_KINASE_ATP"/>
    <property type="match status" value="1"/>
</dbReference>
<dbReference type="OrthoDB" id="9813021at2"/>
<dbReference type="Gene3D" id="1.10.510.10">
    <property type="entry name" value="Transferase(Phosphotransferase) domain 1"/>
    <property type="match status" value="1"/>
</dbReference>
<evidence type="ECO:0000256" key="2">
    <source>
        <dbReference type="ARBA" id="ARBA00022741"/>
    </source>
</evidence>
<dbReference type="SMART" id="SM00220">
    <property type="entry name" value="S_TKc"/>
    <property type="match status" value="1"/>
</dbReference>
<keyword evidence="1" id="KW-0808">Transferase</keyword>
<evidence type="ECO:0000256" key="1">
    <source>
        <dbReference type="ARBA" id="ARBA00022679"/>
    </source>
</evidence>
<feature type="transmembrane region" description="Helical" evidence="7">
    <location>
        <begin position="394"/>
        <end position="416"/>
    </location>
</feature>
<dbReference type="GO" id="GO:0004674">
    <property type="term" value="F:protein serine/threonine kinase activity"/>
    <property type="evidence" value="ECO:0007669"/>
    <property type="project" value="TreeGrafter"/>
</dbReference>
<gene>
    <name evidence="9" type="ORF">BSZ36_01660</name>
</gene>
<dbReference type="Gene3D" id="3.30.200.20">
    <property type="entry name" value="Phosphorylase Kinase, domain 1"/>
    <property type="match status" value="1"/>
</dbReference>
<evidence type="ECO:0000256" key="5">
    <source>
        <dbReference type="PROSITE-ProRule" id="PRU10141"/>
    </source>
</evidence>
<name>A0A259TVL3_9BACT</name>
<dbReference type="PANTHER" id="PTHR43289">
    <property type="entry name" value="MITOGEN-ACTIVATED PROTEIN KINASE KINASE KINASE 20-RELATED"/>
    <property type="match status" value="1"/>
</dbReference>
<feature type="region of interest" description="Disordered" evidence="6">
    <location>
        <begin position="294"/>
        <end position="330"/>
    </location>
</feature>
<dbReference type="InterPro" id="IPR000719">
    <property type="entry name" value="Prot_kinase_dom"/>
</dbReference>
<dbReference type="InterPro" id="IPR017441">
    <property type="entry name" value="Protein_kinase_ATP_BS"/>
</dbReference>
<sequence length="835" mass="89300">MDATNWTRLDAELARALDLDGEERAAHLASLDPDLRAEIERMLEAALADDPLLDHPEGAVASLGEEDAASGVNEGHRVGPYEIEEMVGEGGMGRVYRARRADGAYDKTVAVKVVRRSLTLAGSDVAARLRRERELLAALDHPGIARLVDGGETSDGVPYLVTEFIEGEPVTDYADARGLGVRERVRLVSDVALAVDHAHRRFVVHRDLKPSNVLVSAQDDGTPRPVVLDFGIAKLVDASDEASGAFPLTQTGMRLLTPAYAAPELYDPGKTVTTAVDVYGLGALLYELLTGRRPHGDGAATGPPTAEPTRPSRIVTETAGEGPLADASTRSRALRGDLDTICLKALHPDPARRYASAADLADDLARYLDGRPVEARPDSLAYVAGRFARRNRGIVAAAAVAVLALTVGLGSALVSLSNEREAFAEATASADRAGEAARLLRDLFGEATPEAAAGRGDVTIREALDRGLDRIGTVEPASLRGYLLTVLGSTYLDIGDFERGDSLLLAAAELLKGEDVAPSVRALNLEGLAYNRGFRGDHRGALPLVLRADSLARLETRIDSSLAFEIALTASATYRGLQQPGEALEWAETAERLVRASAGPTDRGRALTSLARAQYYNEQYDEAIDTSIESVAYYEAAEGKSGPSLALAMSQTAHHLLAVGRLEDAIPYSRRAVAIARDVYGPDHHERFLAMGLLGQLLQTSGETAEAEAYLDSTVTIAQALPSAQTATGMSMAVSLAQMRKDRGDYRGTERAGRIALRIREQLPPEATRLGELDAMARLLTGVALHKQGRPGARALLNEAFDVMDTFEPELLAAWREDPFIGEAERALRSLGGRT</sequence>
<keyword evidence="10" id="KW-1185">Reference proteome</keyword>
<dbReference type="Proteomes" id="UP000216446">
    <property type="component" value="Unassembled WGS sequence"/>
</dbReference>
<evidence type="ECO:0000256" key="6">
    <source>
        <dbReference type="SAM" id="MobiDB-lite"/>
    </source>
</evidence>
<comment type="caution">
    <text evidence="9">The sequence shown here is derived from an EMBL/GenBank/DDBJ whole genome shotgun (WGS) entry which is preliminary data.</text>
</comment>
<keyword evidence="3" id="KW-0418">Kinase</keyword>
<dbReference type="GO" id="GO:0005524">
    <property type="term" value="F:ATP binding"/>
    <property type="evidence" value="ECO:0007669"/>
    <property type="project" value="UniProtKB-UniRule"/>
</dbReference>
<keyword evidence="7" id="KW-1133">Transmembrane helix</keyword>
<evidence type="ECO:0000256" key="7">
    <source>
        <dbReference type="SAM" id="Phobius"/>
    </source>
</evidence>
<feature type="domain" description="Protein kinase" evidence="8">
    <location>
        <begin position="81"/>
        <end position="368"/>
    </location>
</feature>
<dbReference type="InterPro" id="IPR008271">
    <property type="entry name" value="Ser/Thr_kinase_AS"/>
</dbReference>
<dbReference type="SUPFAM" id="SSF56112">
    <property type="entry name" value="Protein kinase-like (PK-like)"/>
    <property type="match status" value="1"/>
</dbReference>
<dbReference type="EMBL" id="MQWB01000001">
    <property type="protein sequence ID" value="OZC01805.1"/>
    <property type="molecule type" value="Genomic_DNA"/>
</dbReference>
<keyword evidence="7" id="KW-0472">Membrane</keyword>